<dbReference type="InterPro" id="IPR049166">
    <property type="entry name" value="GH39_cat"/>
</dbReference>
<comment type="caution">
    <text evidence="5">The sequence shown here is derived from an EMBL/GenBank/DDBJ whole genome shotgun (WGS) entry which is preliminary data.</text>
</comment>
<evidence type="ECO:0000256" key="3">
    <source>
        <dbReference type="ARBA" id="ARBA00023295"/>
    </source>
</evidence>
<dbReference type="InterPro" id="IPR019546">
    <property type="entry name" value="TAT_signal_bac_arc"/>
</dbReference>
<keyword evidence="3" id="KW-0326">Glycosidase</keyword>
<dbReference type="InterPro" id="IPR051923">
    <property type="entry name" value="Glycosyl_Hydrolase_39"/>
</dbReference>
<dbReference type="NCBIfam" id="TIGR01409">
    <property type="entry name" value="TAT_signal_seq"/>
    <property type="match status" value="1"/>
</dbReference>
<dbReference type="SUPFAM" id="SSF51011">
    <property type="entry name" value="Glycosyl hydrolase domain"/>
    <property type="match status" value="1"/>
</dbReference>
<dbReference type="SUPFAM" id="SSF51445">
    <property type="entry name" value="(Trans)glycosidases"/>
    <property type="match status" value="1"/>
</dbReference>
<name>A0ABW4I6Y0_9SPHN</name>
<keyword evidence="2" id="KW-0378">Hydrolase</keyword>
<dbReference type="Gene3D" id="2.60.40.1500">
    <property type="entry name" value="Glycosyl hydrolase domain, family 39"/>
    <property type="match status" value="1"/>
</dbReference>
<dbReference type="PANTHER" id="PTHR12631">
    <property type="entry name" value="ALPHA-L-IDURONIDASE"/>
    <property type="match status" value="1"/>
</dbReference>
<dbReference type="InterPro" id="IPR017853">
    <property type="entry name" value="GH"/>
</dbReference>
<feature type="domain" description="Glycosyl hydrolases family 39 N-terminal catalytic" evidence="4">
    <location>
        <begin position="31"/>
        <end position="476"/>
    </location>
</feature>
<keyword evidence="6" id="KW-1185">Reference proteome</keyword>
<evidence type="ECO:0000313" key="5">
    <source>
        <dbReference type="EMBL" id="MFD1613221.1"/>
    </source>
</evidence>
<dbReference type="PANTHER" id="PTHR12631:SF10">
    <property type="entry name" value="BETA-XYLOSIDASE-LIKE PROTEIN-RELATED"/>
    <property type="match status" value="1"/>
</dbReference>
<dbReference type="EMBL" id="JBHUDY010000002">
    <property type="protein sequence ID" value="MFD1613221.1"/>
    <property type="molecule type" value="Genomic_DNA"/>
</dbReference>
<organism evidence="5 6">
    <name type="scientific">Sphingomonas tabacisoli</name>
    <dbReference type="NCBI Taxonomy" id="2249466"/>
    <lineage>
        <taxon>Bacteria</taxon>
        <taxon>Pseudomonadati</taxon>
        <taxon>Pseudomonadota</taxon>
        <taxon>Alphaproteobacteria</taxon>
        <taxon>Sphingomonadales</taxon>
        <taxon>Sphingomonadaceae</taxon>
        <taxon>Sphingomonas</taxon>
    </lineage>
</organism>
<protein>
    <submittedName>
        <fullName evidence="5">Twin-arginine translocation signal domain-containing protein</fullName>
    </submittedName>
</protein>
<proteinExistence type="inferred from homology"/>
<gene>
    <name evidence="5" type="ORF">ACFSCW_15555</name>
</gene>
<evidence type="ECO:0000256" key="2">
    <source>
        <dbReference type="ARBA" id="ARBA00022801"/>
    </source>
</evidence>
<dbReference type="Proteomes" id="UP001597115">
    <property type="component" value="Unassembled WGS sequence"/>
</dbReference>
<accession>A0ABW4I6Y0</accession>
<sequence>MNRRDFLYASAASTILAGAGVRAQSYSTVPVTIHTRQVTGPLNHIWEESVGSDRAAITLRESWRRDLEKGVREAGFKRVRFHGIFADELGVLGDSILEMRRKGGPNWQNVYRVYDGLIEHSVSPFVELSFMPAQLASGKQAFGFYKANITPPKSYQDYGAFIRQFIVALVDRYGLAKVRTWPMEVWNEPNLRFFWTGDQASYFELYRAAATAIKSVDPGLQVGGPSTSQTAWLSEFSRFAADNNLPINFFGTHAYAGDNQTELFGKGSALPINDVIPAALKQARAKIDAGPFAGRPLMLSEWSSDSPAMIAHVVKESMPFAQALSHWVLSGTYEELGPDDFILKEGSMGWPLMSDQIARPSFNTYALLHRLGEERLAADGPALASRRDGRHVSALVWNLAETQQPGGIPGMTSERNVMGDTRHLEVNFRGTRGGQRVRISYVDWERGSPMPAWRKMGSPKYPSRPQVEQLRLASKIPSIAGSLDKNGRITVELPPEGVALIEFV</sequence>
<reference evidence="6" key="1">
    <citation type="journal article" date="2019" name="Int. J. Syst. Evol. Microbiol.">
        <title>The Global Catalogue of Microorganisms (GCM) 10K type strain sequencing project: providing services to taxonomists for standard genome sequencing and annotation.</title>
        <authorList>
            <consortium name="The Broad Institute Genomics Platform"/>
            <consortium name="The Broad Institute Genome Sequencing Center for Infectious Disease"/>
            <person name="Wu L."/>
            <person name="Ma J."/>
        </authorList>
    </citation>
    <scope>NUCLEOTIDE SEQUENCE [LARGE SCALE GENOMIC DNA]</scope>
    <source>
        <strain evidence="6">CGMCC 1.16275</strain>
    </source>
</reference>
<dbReference type="InterPro" id="IPR000514">
    <property type="entry name" value="Glyco_hydro_39"/>
</dbReference>
<evidence type="ECO:0000313" key="6">
    <source>
        <dbReference type="Proteomes" id="UP001597115"/>
    </source>
</evidence>
<evidence type="ECO:0000259" key="4">
    <source>
        <dbReference type="Pfam" id="PF01229"/>
    </source>
</evidence>
<dbReference type="RefSeq" id="WP_380891096.1">
    <property type="nucleotide sequence ID" value="NZ_JBHUDY010000002.1"/>
</dbReference>
<dbReference type="Pfam" id="PF01229">
    <property type="entry name" value="Glyco_hydro_39"/>
    <property type="match status" value="1"/>
</dbReference>
<dbReference type="PRINTS" id="PR00745">
    <property type="entry name" value="GLHYDRLASE39"/>
</dbReference>
<comment type="similarity">
    <text evidence="1">Belongs to the glycosyl hydrolase 39 family.</text>
</comment>
<dbReference type="Gene3D" id="3.20.20.80">
    <property type="entry name" value="Glycosidases"/>
    <property type="match status" value="1"/>
</dbReference>
<evidence type="ECO:0000256" key="1">
    <source>
        <dbReference type="ARBA" id="ARBA00008875"/>
    </source>
</evidence>